<dbReference type="Gene3D" id="1.10.8.60">
    <property type="match status" value="1"/>
</dbReference>
<keyword evidence="2" id="KW-0067">ATP-binding</keyword>
<keyword evidence="1" id="KW-0547">Nucleotide-binding</keyword>
<keyword evidence="4" id="KW-0804">Transcription</keyword>
<accession>A0ABV8VWM8</accession>
<keyword evidence="7" id="KW-1185">Reference proteome</keyword>
<dbReference type="RefSeq" id="WP_390199704.1">
    <property type="nucleotide sequence ID" value="NZ_JBHSDV010000003.1"/>
</dbReference>
<dbReference type="Pfam" id="PF02954">
    <property type="entry name" value="HTH_8"/>
    <property type="match status" value="1"/>
</dbReference>
<evidence type="ECO:0000256" key="4">
    <source>
        <dbReference type="ARBA" id="ARBA00023163"/>
    </source>
</evidence>
<evidence type="ECO:0000259" key="5">
    <source>
        <dbReference type="PROSITE" id="PS50045"/>
    </source>
</evidence>
<dbReference type="Pfam" id="PF25601">
    <property type="entry name" value="AAA_lid_14"/>
    <property type="match status" value="1"/>
</dbReference>
<evidence type="ECO:0000256" key="3">
    <source>
        <dbReference type="ARBA" id="ARBA00023015"/>
    </source>
</evidence>
<dbReference type="InterPro" id="IPR002078">
    <property type="entry name" value="Sigma_54_int"/>
</dbReference>
<keyword evidence="3" id="KW-0805">Transcription regulation</keyword>
<reference evidence="7" key="1">
    <citation type="journal article" date="2019" name="Int. J. Syst. Evol. Microbiol.">
        <title>The Global Catalogue of Microorganisms (GCM) 10K type strain sequencing project: providing services to taxonomists for standard genome sequencing and annotation.</title>
        <authorList>
            <consortium name="The Broad Institute Genomics Platform"/>
            <consortium name="The Broad Institute Genome Sequencing Center for Infectious Disease"/>
            <person name="Wu L."/>
            <person name="Ma J."/>
        </authorList>
    </citation>
    <scope>NUCLEOTIDE SEQUENCE [LARGE SCALE GENOMIC DNA]</scope>
    <source>
        <strain evidence="7">KACC 14058</strain>
    </source>
</reference>
<dbReference type="Pfam" id="PF00158">
    <property type="entry name" value="Sigma54_activat"/>
    <property type="match status" value="1"/>
</dbReference>
<dbReference type="InterPro" id="IPR002197">
    <property type="entry name" value="HTH_Fis"/>
</dbReference>
<protein>
    <submittedName>
        <fullName evidence="6">Helix-turn-helix domain-containing protein</fullName>
    </submittedName>
</protein>
<dbReference type="InterPro" id="IPR009057">
    <property type="entry name" value="Homeodomain-like_sf"/>
</dbReference>
<gene>
    <name evidence="6" type="ORF">ACFOZ1_12335</name>
</gene>
<dbReference type="SUPFAM" id="SSF52540">
    <property type="entry name" value="P-loop containing nucleoside triphosphate hydrolases"/>
    <property type="match status" value="1"/>
</dbReference>
<dbReference type="InterPro" id="IPR027417">
    <property type="entry name" value="P-loop_NTPase"/>
</dbReference>
<name>A0ABV8VWM8_9BACI</name>
<dbReference type="Gene3D" id="1.10.10.60">
    <property type="entry name" value="Homeodomain-like"/>
    <property type="match status" value="1"/>
</dbReference>
<dbReference type="EMBL" id="JBHSDV010000003">
    <property type="protein sequence ID" value="MFC4388584.1"/>
    <property type="molecule type" value="Genomic_DNA"/>
</dbReference>
<proteinExistence type="predicted"/>
<dbReference type="Gene3D" id="3.40.50.300">
    <property type="entry name" value="P-loop containing nucleotide triphosphate hydrolases"/>
    <property type="match status" value="1"/>
</dbReference>
<evidence type="ECO:0000256" key="2">
    <source>
        <dbReference type="ARBA" id="ARBA00022840"/>
    </source>
</evidence>
<evidence type="ECO:0000313" key="6">
    <source>
        <dbReference type="EMBL" id="MFC4388584.1"/>
    </source>
</evidence>
<dbReference type="InterPro" id="IPR058031">
    <property type="entry name" value="AAA_lid_NorR"/>
</dbReference>
<dbReference type="PROSITE" id="PS50045">
    <property type="entry name" value="SIGMA54_INTERACT_4"/>
    <property type="match status" value="1"/>
</dbReference>
<evidence type="ECO:0000313" key="7">
    <source>
        <dbReference type="Proteomes" id="UP001595880"/>
    </source>
</evidence>
<evidence type="ECO:0000256" key="1">
    <source>
        <dbReference type="ARBA" id="ARBA00022741"/>
    </source>
</evidence>
<dbReference type="SUPFAM" id="SSF46689">
    <property type="entry name" value="Homeodomain-like"/>
    <property type="match status" value="1"/>
</dbReference>
<dbReference type="Proteomes" id="UP001595880">
    <property type="component" value="Unassembled WGS sequence"/>
</dbReference>
<feature type="domain" description="Sigma-54 factor interaction" evidence="5">
    <location>
        <begin position="253"/>
        <end position="448"/>
    </location>
</feature>
<dbReference type="PRINTS" id="PR01590">
    <property type="entry name" value="HTHFIS"/>
</dbReference>
<sequence>MSANKPLHAYLTNEELHHLLPFGFIVLKQDSIVYANEKLKEYFSVTNMESYQLIIDDEVAHNVWKQRKVIHTIKYIEQNKYYCIYSPSVDNQGRMQCVTLIIIPFESFMEQVKQNTDYFPIMELIPLIADYSPDAVTYVLPDLNKTIHNKRWTTTFNKIKSEDKDAVNELNEILKNIINETVESRRSSVVNINIGQMRLSLQVTTKPIIISGKLYGCFQMIKNDEAFKYFEKKYEIAKKVIRNLEKTFTYTDIIGESFDLKLAINQAKLFSKMKVPILIKGEPGTGKEVFARAIHSDNKKNYLPFFRFDGRTDSTSLERLLIEILDESNVYNGTIYVKYVFDLNETILEKIMLCSKKTEITFIFSTDVIEMHKSHFYDWITKYIIYLPSLKDRKEDIPLIIKNYLEKMNEQYDLQLQTLDEEIMHLFNTYEWPKNIAELQNVMEYIGRIANPSTTVISTKMLPEYLNGEREETYELSNEKASLQTAMDEFEKKYIHNRLISNNYNKTKTAKELGISIRNLYYKMDKYNIDRGRS</sequence>
<organism evidence="6 7">
    <name type="scientific">Gracilibacillus marinus</name>
    <dbReference type="NCBI Taxonomy" id="630535"/>
    <lineage>
        <taxon>Bacteria</taxon>
        <taxon>Bacillati</taxon>
        <taxon>Bacillota</taxon>
        <taxon>Bacilli</taxon>
        <taxon>Bacillales</taxon>
        <taxon>Bacillaceae</taxon>
        <taxon>Gracilibacillus</taxon>
    </lineage>
</organism>
<comment type="caution">
    <text evidence="6">The sequence shown here is derived from an EMBL/GenBank/DDBJ whole genome shotgun (WGS) entry which is preliminary data.</text>
</comment>
<dbReference type="PANTHER" id="PTHR32071">
    <property type="entry name" value="TRANSCRIPTIONAL REGULATORY PROTEIN"/>
    <property type="match status" value="1"/>
</dbReference>